<feature type="binding site" evidence="18">
    <location>
        <position position="162"/>
    </location>
    <ligand>
        <name>(6S)-NADPHX</name>
        <dbReference type="ChEBI" id="CHEBI:64076"/>
    </ligand>
</feature>
<evidence type="ECO:0000256" key="17">
    <source>
        <dbReference type="HAMAP-Rule" id="MF_01965"/>
    </source>
</evidence>
<protein>
    <recommendedName>
        <fullName evidence="19">Bifunctional NAD(P)H-hydrate repair enzyme</fullName>
    </recommendedName>
    <alternativeName>
        <fullName evidence="19">Nicotinamide nucleotide repair protein</fullName>
    </alternativeName>
    <domain>
        <recommendedName>
            <fullName evidence="19">ADP-dependent (S)-NAD(P)H-hydrate dehydratase</fullName>
            <ecNumber evidence="19">4.2.1.136</ecNumber>
        </recommendedName>
        <alternativeName>
            <fullName evidence="19">ADP-dependent NAD(P)HX dehydratase</fullName>
        </alternativeName>
    </domain>
    <domain>
        <recommendedName>
            <fullName evidence="19">NAD(P)H-hydrate epimerase</fullName>
            <ecNumber evidence="19">5.1.99.6</ecNumber>
        </recommendedName>
    </domain>
</protein>
<dbReference type="GO" id="GO:0110051">
    <property type="term" value="P:metabolite repair"/>
    <property type="evidence" value="ECO:0007669"/>
    <property type="project" value="TreeGrafter"/>
</dbReference>
<evidence type="ECO:0000256" key="11">
    <source>
        <dbReference type="ARBA" id="ARBA00023235"/>
    </source>
</evidence>
<comment type="function">
    <text evidence="18">Catalyzes the epimerization of the S- and R-forms of NAD(P)HX, a damaged form of NAD(P)H that is a result of enzymatic or heat-dependent hydration. This is a prerequisite for the S-specific NAD(P)H-hydrate dehydratase to allow the repair of both epimers of NAD(P)HX.</text>
</comment>
<evidence type="ECO:0000256" key="1">
    <source>
        <dbReference type="ARBA" id="ARBA00000013"/>
    </source>
</evidence>
<evidence type="ECO:0000256" key="18">
    <source>
        <dbReference type="HAMAP-Rule" id="MF_01966"/>
    </source>
</evidence>
<dbReference type="EC" id="4.2.1.136" evidence="19"/>
<comment type="caution">
    <text evidence="22">The sequence shown here is derived from an EMBL/GenBank/DDBJ whole genome shotgun (WGS) entry which is preliminary data.</text>
</comment>
<dbReference type="SUPFAM" id="SSF64153">
    <property type="entry name" value="YjeF N-terminal domain-like"/>
    <property type="match status" value="1"/>
</dbReference>
<evidence type="ECO:0000256" key="5">
    <source>
        <dbReference type="ARBA" id="ARBA00022723"/>
    </source>
</evidence>
<dbReference type="InterPro" id="IPR036652">
    <property type="entry name" value="YjeF_N_dom_sf"/>
</dbReference>
<dbReference type="GO" id="GO:0005524">
    <property type="term" value="F:ATP binding"/>
    <property type="evidence" value="ECO:0007669"/>
    <property type="project" value="UniProtKB-UniRule"/>
</dbReference>
<comment type="similarity">
    <text evidence="17">Belongs to the NnrD/CARKD family.</text>
</comment>
<feature type="binding site" evidence="17">
    <location>
        <begin position="422"/>
        <end position="426"/>
    </location>
    <ligand>
        <name>AMP</name>
        <dbReference type="ChEBI" id="CHEBI:456215"/>
    </ligand>
</feature>
<feature type="domain" description="YjeF C-terminal" evidence="20">
    <location>
        <begin position="231"/>
        <end position="510"/>
    </location>
</feature>
<evidence type="ECO:0000313" key="22">
    <source>
        <dbReference type="EMBL" id="MBB5174217.1"/>
    </source>
</evidence>
<feature type="binding site" evidence="17">
    <location>
        <position position="385"/>
    </location>
    <ligand>
        <name>(6S)-NADPHX</name>
        <dbReference type="ChEBI" id="CHEBI:64076"/>
    </ligand>
</feature>
<dbReference type="PANTHER" id="PTHR12592:SF0">
    <property type="entry name" value="ATP-DEPENDENT (S)-NAD(P)H-HYDRATE DEHYDRATASE"/>
    <property type="match status" value="1"/>
</dbReference>
<evidence type="ECO:0000256" key="12">
    <source>
        <dbReference type="ARBA" id="ARBA00023239"/>
    </source>
</evidence>
<dbReference type="EC" id="5.1.99.6" evidence="19"/>
<dbReference type="NCBIfam" id="TIGR00197">
    <property type="entry name" value="yjeF_nterm"/>
    <property type="match status" value="1"/>
</dbReference>
<dbReference type="Pfam" id="PF01256">
    <property type="entry name" value="Carb_kinase"/>
    <property type="match status" value="1"/>
</dbReference>
<feature type="binding site" evidence="18">
    <location>
        <position position="165"/>
    </location>
    <ligand>
        <name>K(+)</name>
        <dbReference type="ChEBI" id="CHEBI:29103"/>
    </ligand>
</feature>
<evidence type="ECO:0000259" key="20">
    <source>
        <dbReference type="PROSITE" id="PS51383"/>
    </source>
</evidence>
<feature type="binding site" evidence="18">
    <location>
        <position position="129"/>
    </location>
    <ligand>
        <name>K(+)</name>
        <dbReference type="ChEBI" id="CHEBI:29103"/>
    </ligand>
</feature>
<keyword evidence="11 18" id="KW-0413">Isomerase</keyword>
<feature type="binding site" evidence="17">
    <location>
        <position position="266"/>
    </location>
    <ligand>
        <name>(6S)-NADPHX</name>
        <dbReference type="ChEBI" id="CHEBI:64076"/>
    </ligand>
</feature>
<comment type="catalytic activity">
    <reaction evidence="15 17 19">
        <text>(6S)-NADHX + ADP = AMP + phosphate + NADH + H(+)</text>
        <dbReference type="Rhea" id="RHEA:32223"/>
        <dbReference type="ChEBI" id="CHEBI:15378"/>
        <dbReference type="ChEBI" id="CHEBI:43474"/>
        <dbReference type="ChEBI" id="CHEBI:57945"/>
        <dbReference type="ChEBI" id="CHEBI:64074"/>
        <dbReference type="ChEBI" id="CHEBI:456215"/>
        <dbReference type="ChEBI" id="CHEBI:456216"/>
        <dbReference type="EC" id="4.2.1.136"/>
    </reaction>
</comment>
<comment type="catalytic activity">
    <reaction evidence="1 18 19">
        <text>(6R)-NADHX = (6S)-NADHX</text>
        <dbReference type="Rhea" id="RHEA:32215"/>
        <dbReference type="ChEBI" id="CHEBI:64074"/>
        <dbReference type="ChEBI" id="CHEBI:64075"/>
        <dbReference type="EC" id="5.1.99.6"/>
    </reaction>
</comment>
<dbReference type="Proteomes" id="UP000551878">
    <property type="component" value="Unassembled WGS sequence"/>
</dbReference>
<feature type="binding site" evidence="18">
    <location>
        <begin position="133"/>
        <end position="139"/>
    </location>
    <ligand>
        <name>(6S)-NADPHX</name>
        <dbReference type="ChEBI" id="CHEBI:64076"/>
    </ligand>
</feature>
<keyword evidence="7 17" id="KW-0067">ATP-binding</keyword>
<evidence type="ECO:0000256" key="19">
    <source>
        <dbReference type="PIRNR" id="PIRNR017184"/>
    </source>
</evidence>
<evidence type="ECO:0000256" key="3">
    <source>
        <dbReference type="ARBA" id="ARBA00006001"/>
    </source>
</evidence>
<comment type="function">
    <text evidence="14 19">Bifunctional enzyme that catalyzes the epimerization of the S- and R-forms of NAD(P)HX and the dehydration of the S-form of NAD(P)HX at the expense of ADP, which is converted to AMP. This allows the repair of both epimers of NAD(P)HX, a damaged form of NAD(P)H that is a result of enzymatic or heat-dependent hydration.</text>
</comment>
<keyword evidence="13" id="KW-0511">Multifunctional enzyme</keyword>
<feature type="binding site" evidence="18">
    <location>
        <begin position="59"/>
        <end position="63"/>
    </location>
    <ligand>
        <name>(6S)-NADPHX</name>
        <dbReference type="ChEBI" id="CHEBI:64076"/>
    </ligand>
</feature>
<dbReference type="SUPFAM" id="SSF53613">
    <property type="entry name" value="Ribokinase-like"/>
    <property type="match status" value="1"/>
</dbReference>
<comment type="catalytic activity">
    <reaction evidence="2 18 19">
        <text>(6R)-NADPHX = (6S)-NADPHX</text>
        <dbReference type="Rhea" id="RHEA:32227"/>
        <dbReference type="ChEBI" id="CHEBI:64076"/>
        <dbReference type="ChEBI" id="CHEBI:64077"/>
        <dbReference type="EC" id="5.1.99.6"/>
    </reaction>
</comment>
<keyword evidence="10 17" id="KW-0520">NAD</keyword>
<comment type="similarity">
    <text evidence="4 19">In the C-terminal section; belongs to the NnrD/CARKD family.</text>
</comment>
<evidence type="ECO:0000256" key="10">
    <source>
        <dbReference type="ARBA" id="ARBA00023027"/>
    </source>
</evidence>
<dbReference type="InterPro" id="IPR000631">
    <property type="entry name" value="CARKD"/>
</dbReference>
<evidence type="ECO:0000256" key="2">
    <source>
        <dbReference type="ARBA" id="ARBA00000909"/>
    </source>
</evidence>
<keyword evidence="8 17" id="KW-0521">NADP</keyword>
<dbReference type="GO" id="GO:0046496">
    <property type="term" value="P:nicotinamide nucleotide metabolic process"/>
    <property type="evidence" value="ECO:0007669"/>
    <property type="project" value="UniProtKB-UniRule"/>
</dbReference>
<evidence type="ECO:0000259" key="21">
    <source>
        <dbReference type="PROSITE" id="PS51385"/>
    </source>
</evidence>
<comment type="catalytic activity">
    <reaction evidence="16 17 19">
        <text>(6S)-NADPHX + ADP = AMP + phosphate + NADPH + H(+)</text>
        <dbReference type="Rhea" id="RHEA:32235"/>
        <dbReference type="ChEBI" id="CHEBI:15378"/>
        <dbReference type="ChEBI" id="CHEBI:43474"/>
        <dbReference type="ChEBI" id="CHEBI:57783"/>
        <dbReference type="ChEBI" id="CHEBI:64076"/>
        <dbReference type="ChEBI" id="CHEBI:456215"/>
        <dbReference type="ChEBI" id="CHEBI:456216"/>
        <dbReference type="EC" id="4.2.1.136"/>
    </reaction>
</comment>
<feature type="binding site" evidence="17">
    <location>
        <position position="451"/>
    </location>
    <ligand>
        <name>AMP</name>
        <dbReference type="ChEBI" id="CHEBI:456215"/>
    </ligand>
</feature>
<dbReference type="GO" id="GO:0052855">
    <property type="term" value="F:ADP-dependent NAD(P)H-hydrate dehydratase activity"/>
    <property type="evidence" value="ECO:0007669"/>
    <property type="project" value="UniProtKB-UniRule"/>
</dbReference>
<dbReference type="Pfam" id="PF03853">
    <property type="entry name" value="YjeF_N"/>
    <property type="match status" value="1"/>
</dbReference>
<reference evidence="22 23" key="1">
    <citation type="submission" date="2020-08" db="EMBL/GenBank/DDBJ databases">
        <title>Genomic Encyclopedia of Type Strains, Phase IV (KMG-IV): sequencing the most valuable type-strain genomes for metagenomic binning, comparative biology and taxonomic classification.</title>
        <authorList>
            <person name="Goeker M."/>
        </authorList>
    </citation>
    <scope>NUCLEOTIDE SEQUENCE [LARGE SCALE GENOMIC DNA]</scope>
    <source>
        <strain evidence="22 23">DSM 24696</strain>
    </source>
</reference>
<dbReference type="AlphaFoldDB" id="A0A840QSG7"/>
<dbReference type="Gene3D" id="3.40.1190.20">
    <property type="match status" value="1"/>
</dbReference>
<comment type="subunit">
    <text evidence="17">Homotetramer.</text>
</comment>
<dbReference type="EMBL" id="JACHHB010000011">
    <property type="protein sequence ID" value="MBB5174217.1"/>
    <property type="molecule type" value="Genomic_DNA"/>
</dbReference>
<feature type="binding site" evidence="17">
    <location>
        <position position="336"/>
    </location>
    <ligand>
        <name>(6S)-NADPHX</name>
        <dbReference type="ChEBI" id="CHEBI:64076"/>
    </ligand>
</feature>
<comment type="similarity">
    <text evidence="18">Belongs to the NnrE/AIBP family.</text>
</comment>
<dbReference type="CDD" id="cd01171">
    <property type="entry name" value="YXKO-related"/>
    <property type="match status" value="1"/>
</dbReference>
<comment type="function">
    <text evidence="17">Catalyzes the dehydration of the S-form of NAD(P)HX at the expense of ADP, which is converted to AMP. Together with NAD(P)HX epimerase, which catalyzes the epimerization of the S- and R-forms, the enzyme allows the repair of both epimers of NAD(P)HX, a damaged form of NAD(P)H that is a result of enzymatic or heat-dependent hydration.</text>
</comment>
<evidence type="ECO:0000256" key="6">
    <source>
        <dbReference type="ARBA" id="ARBA00022741"/>
    </source>
</evidence>
<dbReference type="PROSITE" id="PS51383">
    <property type="entry name" value="YJEF_C_3"/>
    <property type="match status" value="1"/>
</dbReference>
<evidence type="ECO:0000256" key="4">
    <source>
        <dbReference type="ARBA" id="ARBA00009524"/>
    </source>
</evidence>
<evidence type="ECO:0000256" key="15">
    <source>
        <dbReference type="ARBA" id="ARBA00048238"/>
    </source>
</evidence>
<name>A0A840QSG7_9BACI</name>
<organism evidence="22 23">
    <name type="scientific">Texcoconibacillus texcoconensis</name>
    <dbReference type="NCBI Taxonomy" id="1095777"/>
    <lineage>
        <taxon>Bacteria</taxon>
        <taxon>Bacillati</taxon>
        <taxon>Bacillota</taxon>
        <taxon>Bacilli</taxon>
        <taxon>Bacillales</taxon>
        <taxon>Bacillaceae</taxon>
        <taxon>Texcoconibacillus</taxon>
    </lineage>
</organism>
<feature type="binding site" evidence="17">
    <location>
        <position position="452"/>
    </location>
    <ligand>
        <name>(6S)-NADPHX</name>
        <dbReference type="ChEBI" id="CHEBI:64076"/>
    </ligand>
</feature>
<comment type="cofactor">
    <cofactor evidence="18 19">
        <name>K(+)</name>
        <dbReference type="ChEBI" id="CHEBI:29103"/>
    </cofactor>
    <text evidence="18 19">Binds 1 potassium ion per subunit.</text>
</comment>
<dbReference type="PANTHER" id="PTHR12592">
    <property type="entry name" value="ATP-DEPENDENT (S)-NAD(P)H-HYDRATE DEHYDRATASE FAMILY MEMBER"/>
    <property type="match status" value="1"/>
</dbReference>
<evidence type="ECO:0000313" key="23">
    <source>
        <dbReference type="Proteomes" id="UP000551878"/>
    </source>
</evidence>
<comment type="cofactor">
    <cofactor evidence="17">
        <name>Mg(2+)</name>
        <dbReference type="ChEBI" id="CHEBI:18420"/>
    </cofactor>
</comment>
<accession>A0A840QSG7</accession>
<gene>
    <name evidence="17" type="primary">nnrD</name>
    <name evidence="18" type="synonym">nnrE</name>
    <name evidence="22" type="ORF">HNQ41_002411</name>
</gene>
<keyword evidence="23" id="KW-1185">Reference proteome</keyword>
<feature type="binding site" evidence="18">
    <location>
        <position position="60"/>
    </location>
    <ligand>
        <name>K(+)</name>
        <dbReference type="ChEBI" id="CHEBI:29103"/>
    </ligand>
</feature>
<feature type="domain" description="YjeF N-terminal" evidence="21">
    <location>
        <begin position="9"/>
        <end position="221"/>
    </location>
</feature>
<evidence type="ECO:0000256" key="16">
    <source>
        <dbReference type="ARBA" id="ARBA00049209"/>
    </source>
</evidence>
<keyword evidence="9 18" id="KW-0630">Potassium</keyword>
<keyword evidence="6 17" id="KW-0547">Nucleotide-binding</keyword>
<dbReference type="GO" id="GO:0052856">
    <property type="term" value="F:NAD(P)HX epimerase activity"/>
    <property type="evidence" value="ECO:0007669"/>
    <property type="project" value="UniProtKB-UniRule"/>
</dbReference>
<evidence type="ECO:0000256" key="14">
    <source>
        <dbReference type="ARBA" id="ARBA00025153"/>
    </source>
</evidence>
<dbReference type="PROSITE" id="PS51385">
    <property type="entry name" value="YJEF_N"/>
    <property type="match status" value="1"/>
</dbReference>
<dbReference type="HAMAP" id="MF_01965">
    <property type="entry name" value="NADHX_dehydratase"/>
    <property type="match status" value="1"/>
</dbReference>
<dbReference type="InterPro" id="IPR004443">
    <property type="entry name" value="YjeF_N_dom"/>
</dbReference>
<comment type="similarity">
    <text evidence="3 19">In the N-terminal section; belongs to the NnrE/AIBP family.</text>
</comment>
<dbReference type="GO" id="GO:0046872">
    <property type="term" value="F:metal ion binding"/>
    <property type="evidence" value="ECO:0007669"/>
    <property type="project" value="UniProtKB-UniRule"/>
</dbReference>
<sequence>MKVVTGEEMHQIDRYTMESIGLQEELLMENAGQALFLALEKEKSVQEANRIAVFIGAGNNGGDGFVVGRLLNEKGYLVDVWTIPPIDRIRGTAKTHANIYQRCGYKFREYQEEYETFYRNINHYDVIVDGLLGTGIRGEVRKPYDEVIAAVNESKAKVFSIDVPSGIPSSTENEQREVLGVKADKTFTLQAPKLTAFHFPYASFYGEQITLDIGIPAAAFQKMNIHRELWDETRVRNSLPKRSDHAHKGDFGRALIIGGSRTMPGAPILTTRACLRAGAGLTTLATPLSVATAAASQAPEAMVHPLANEHEQEEWMSSVVSVLESNRFDGIAIGPGIGRDQRFSIFDMFSGFQGPVIMDADAIHNVAYEKERLKEASFPVVLTPHPGEMAVLTGETVENVEQDRFHVAKAFAMDFGVYLVLKGRYTIVTAPDGKQWINPTGNPSLAKGGSGDILTGAILAFCLQHESIQEALCNAVYIHGYVADQLVECGASPMGLVASDLINEWPYAFR</sequence>
<dbReference type="PIRSF" id="PIRSF017184">
    <property type="entry name" value="Nnr"/>
    <property type="match status" value="1"/>
</dbReference>
<dbReference type="InterPro" id="IPR030677">
    <property type="entry name" value="Nnr"/>
</dbReference>
<evidence type="ECO:0000256" key="9">
    <source>
        <dbReference type="ARBA" id="ARBA00022958"/>
    </source>
</evidence>
<dbReference type="InterPro" id="IPR029056">
    <property type="entry name" value="Ribokinase-like"/>
</dbReference>
<dbReference type="RefSeq" id="WP_184664653.1">
    <property type="nucleotide sequence ID" value="NZ_JACHHB010000011.1"/>
</dbReference>
<proteinExistence type="inferred from homology"/>
<dbReference type="Gene3D" id="3.40.50.10260">
    <property type="entry name" value="YjeF N-terminal domain"/>
    <property type="match status" value="1"/>
</dbReference>
<dbReference type="NCBIfam" id="TIGR00196">
    <property type="entry name" value="yjeF_cterm"/>
    <property type="match status" value="1"/>
</dbReference>
<feature type="binding site" evidence="18">
    <location>
        <position position="144"/>
    </location>
    <ligand>
        <name>(6S)-NADPHX</name>
        <dbReference type="ChEBI" id="CHEBI:64076"/>
    </ligand>
</feature>
<keyword evidence="5 18" id="KW-0479">Metal-binding</keyword>
<evidence type="ECO:0000256" key="8">
    <source>
        <dbReference type="ARBA" id="ARBA00022857"/>
    </source>
</evidence>
<evidence type="ECO:0000256" key="13">
    <source>
        <dbReference type="ARBA" id="ARBA00023268"/>
    </source>
</evidence>
<dbReference type="HAMAP" id="MF_01966">
    <property type="entry name" value="NADHX_epimerase"/>
    <property type="match status" value="1"/>
</dbReference>
<evidence type="ECO:0000256" key="7">
    <source>
        <dbReference type="ARBA" id="ARBA00022840"/>
    </source>
</evidence>
<keyword evidence="12 17" id="KW-0456">Lyase</keyword>